<sequence>MSQSPLTWSRSSEEGIATTTAIAIGTDKNSQFAVKWAVDNLLKKNSIVILVHVKTQFLQYKDDAPRGGNAPTGNEMQQLFLPYRGFCARKGVLAKEMVLHDIDISNALVDFIQNNSISTMILGASSRSSLTRAFRNVDVPTSLCKIAPNFCSVYVISKGKVQSIRSASQPSIPGSAVSSKRPSQTPFSADTPVSEDLCHSSNQDSAIDVSDFSGLPSFQSTEMSCENLDYSLTSDVSRTSGSSQTSNELEAEMRRLRDQLKEMMEMYNSVCKEAISSKEKAKEIDEWKPEEERKVLEAKQAQEAAMALAEMEKQKTKVAIEAALMAQRLAKYEIQMRKNAEMKAIHEVGERKKAMDALTCSEIRYRKYPIKEIEVATDCFSNSLKIGEGGYGPVYKAFLDHTPVAIKVLRSEMSQGNKQFQREVEVLSYIRHPNMVLLLGACPEYGCLVYEHMENGSLEDRLFRKNNSPPLPWKTRFRISAEIATALLFLHRTKPEPLVHRDLKPANILLNRNYVSKISDVGLARLVPPSVANGVTEYQMTAAAGTFCYIDPEYQQTGLLGVKSDVYSLGVMLLQIITARPPIGLSYHVGKAIERGTFSEILDPMVPDWPFEEALSFANLALQCCELRRRDRPDLGSIILPELQRLSNLGSDNGAGNIGGITYGATFNEPCFQVRSPFSEEARRRNCIQQIEIQERSVLKEDDCRSSPEPDSEV</sequence>
<evidence type="ECO:0000313" key="2">
    <source>
        <dbReference type="Proteomes" id="UP001060215"/>
    </source>
</evidence>
<organism evidence="1 2">
    <name type="scientific">Camellia lanceoleosa</name>
    <dbReference type="NCBI Taxonomy" id="1840588"/>
    <lineage>
        <taxon>Eukaryota</taxon>
        <taxon>Viridiplantae</taxon>
        <taxon>Streptophyta</taxon>
        <taxon>Embryophyta</taxon>
        <taxon>Tracheophyta</taxon>
        <taxon>Spermatophyta</taxon>
        <taxon>Magnoliopsida</taxon>
        <taxon>eudicotyledons</taxon>
        <taxon>Gunneridae</taxon>
        <taxon>Pentapetalae</taxon>
        <taxon>asterids</taxon>
        <taxon>Ericales</taxon>
        <taxon>Theaceae</taxon>
        <taxon>Camellia</taxon>
    </lineage>
</organism>
<protein>
    <submittedName>
        <fullName evidence="1">U-box domain-containing protein 34</fullName>
    </submittedName>
</protein>
<name>A0ACC0FDX9_9ERIC</name>
<reference evidence="1 2" key="1">
    <citation type="journal article" date="2022" name="Plant J.">
        <title>Chromosome-level genome of Camellia lanceoleosa provides a valuable resource for understanding genome evolution and self-incompatibility.</title>
        <authorList>
            <person name="Gong W."/>
            <person name="Xiao S."/>
            <person name="Wang L."/>
            <person name="Liao Z."/>
            <person name="Chang Y."/>
            <person name="Mo W."/>
            <person name="Hu G."/>
            <person name="Li W."/>
            <person name="Zhao G."/>
            <person name="Zhu H."/>
            <person name="Hu X."/>
            <person name="Ji K."/>
            <person name="Xiang X."/>
            <person name="Song Q."/>
            <person name="Yuan D."/>
            <person name="Jin S."/>
            <person name="Zhang L."/>
        </authorList>
    </citation>
    <scope>NUCLEOTIDE SEQUENCE [LARGE SCALE GENOMIC DNA]</scope>
    <source>
        <strain evidence="1">SQ_2022a</strain>
    </source>
</reference>
<proteinExistence type="predicted"/>
<gene>
    <name evidence="1" type="ORF">LOK49_LG14G02091</name>
</gene>
<dbReference type="EMBL" id="CM045772">
    <property type="protein sequence ID" value="KAI7986515.1"/>
    <property type="molecule type" value="Genomic_DNA"/>
</dbReference>
<accession>A0ACC0FDX9</accession>
<keyword evidence="2" id="KW-1185">Reference proteome</keyword>
<comment type="caution">
    <text evidence="1">The sequence shown here is derived from an EMBL/GenBank/DDBJ whole genome shotgun (WGS) entry which is preliminary data.</text>
</comment>
<evidence type="ECO:0000313" key="1">
    <source>
        <dbReference type="EMBL" id="KAI7986515.1"/>
    </source>
</evidence>
<dbReference type="Proteomes" id="UP001060215">
    <property type="component" value="Chromosome 15"/>
</dbReference>